<dbReference type="InterPro" id="IPR025965">
    <property type="entry name" value="FlgD/Vpr_Ig-like"/>
</dbReference>
<dbReference type="eggNOG" id="COG1404">
    <property type="taxonomic scope" value="Bacteria"/>
</dbReference>
<feature type="domain" description="PEGA" evidence="2">
    <location>
        <begin position="345"/>
        <end position="382"/>
    </location>
</feature>
<dbReference type="InterPro" id="IPR026444">
    <property type="entry name" value="Secre_tail"/>
</dbReference>
<dbReference type="InterPro" id="IPR036116">
    <property type="entry name" value="FN3_sf"/>
</dbReference>
<dbReference type="InterPro" id="IPR013229">
    <property type="entry name" value="PEGA"/>
</dbReference>
<dbReference type="STRING" id="459349.CLOAM0561"/>
<dbReference type="HOGENOM" id="CLU_381613_0_0_0"/>
<dbReference type="Pfam" id="PF13860">
    <property type="entry name" value="FlgD_ig"/>
    <property type="match status" value="1"/>
</dbReference>
<dbReference type="InterPro" id="IPR013783">
    <property type="entry name" value="Ig-like_fold"/>
</dbReference>
<feature type="domain" description="FlgD/Vpr Ig-like" evidence="3">
    <location>
        <begin position="653"/>
        <end position="713"/>
    </location>
</feature>
<keyword evidence="1" id="KW-0732">Signal</keyword>
<dbReference type="SUPFAM" id="SSF49265">
    <property type="entry name" value="Fibronectin type III"/>
    <property type="match status" value="1"/>
</dbReference>
<evidence type="ECO:0000259" key="3">
    <source>
        <dbReference type="Pfam" id="PF13860"/>
    </source>
</evidence>
<dbReference type="Pfam" id="PF08308">
    <property type="entry name" value="PEGA"/>
    <property type="match status" value="1"/>
</dbReference>
<sequence>MKKVLIIIAIALSVLSIYAQTNTPRTLYVQARNSDNSAVAQTDQQYITFQATITSSPNTLTESSVGCGFTTLGGQTYLKIQLGNYTNQWQNGDIVTVNAQRSSDQATGSLNDIVLSGTGTIYWGRGTGYPGTPLIFTSLAPTTHIISGAITSQWDLSEVAISATDILPADITYAAGAYSVTVPDGWDGTVTPSKTGYIFEPASRTYTDVVADTPNQDFVMKTVVVPGVPANLSPNATTLTFTEPTAVTLTWDAVENAQGYRLIWNNGEIQDLPNVLSWTTPTALGAGTYTWKVCAYNNLATKKINTPVRVQMNGRSTSTANSPKADGGWAEASFIVEIETIPQNYDVTITSVPIGAAIYVDGSDSGAITPHTFTLAAGTGAVYTVVMDHFTWNPTEFVVTNISENMSCNFVGTPHYDIPDGVPTTPPGATVTVTITITGGNANYGSGVLPPWVNPSFVAVEQYFLSLIGTGPWTITFNTTAPWAAYFLGGIWHAVQNTGVTITFTIDGAKDVPNLPVVLGNEDPTLPVELSYFAATLTAENFVNIAWTTQTETNMNGFNIYRNDGSDNLASAIQIAYIPATNTSTTQNYKHIDKEVEFGHTYYYWLECVEMNNHSTFNGPSPIYVNGTTPPILPEYTKMYNAYPNPFRAGSGTTIAVEVKKGDSGTVTIYNILGQVVKTFSLTEGNNNLNWNGRDSKGNLCGNGIYFYKLSTNSLNQTKKMVIVK</sequence>
<keyword evidence="5" id="KW-1185">Reference proteome</keyword>
<dbReference type="OrthoDB" id="1490051at2"/>
<reference evidence="4 5" key="1">
    <citation type="journal article" date="2008" name="J. Bacteriol.">
        <title>'Candidatus Cloacamonas acidaminovorans': genome sequence reconstruction provides a first glimpse of a new bacterial division.</title>
        <authorList>
            <person name="Pelletier E."/>
            <person name="Kreimeyer A."/>
            <person name="Bocs S."/>
            <person name="Rouy Z."/>
            <person name="Gyapay G."/>
            <person name="Chouari R."/>
            <person name="Riviere D."/>
            <person name="Ganesan A."/>
            <person name="Daegelen P."/>
            <person name="Sghir A."/>
            <person name="Cohen G.N."/>
            <person name="Medigue C."/>
            <person name="Weissenbach J."/>
            <person name="Le Paslier D."/>
        </authorList>
    </citation>
    <scope>NUCLEOTIDE SEQUENCE [LARGE SCALE GENOMIC DNA]</scope>
    <source>
        <strain evidence="5">Evry</strain>
    </source>
</reference>
<protein>
    <recommendedName>
        <fullName evidence="6">FlgD Ig-like domain-containing protein</fullName>
    </recommendedName>
</protein>
<dbReference type="EMBL" id="CU466930">
    <property type="protein sequence ID" value="CAO80450.1"/>
    <property type="molecule type" value="Genomic_DNA"/>
</dbReference>
<evidence type="ECO:0000256" key="1">
    <source>
        <dbReference type="SAM" id="SignalP"/>
    </source>
</evidence>
<organism evidence="4 5">
    <name type="scientific">Cloacimonas acidaminovorans (strain Evry)</name>
    <dbReference type="NCBI Taxonomy" id="459349"/>
    <lineage>
        <taxon>Bacteria</taxon>
        <taxon>Pseudomonadati</taxon>
        <taxon>Candidatus Cloacimonadota</taxon>
        <taxon>Candidatus Cloacimonadia</taxon>
        <taxon>Candidatus Cloacimonadales</taxon>
        <taxon>Candidatus Cloacimonadaceae</taxon>
        <taxon>Candidatus Cloacimonas</taxon>
    </lineage>
</organism>
<gene>
    <name evidence="4" type="ordered locus">CLOAM0561</name>
</gene>
<dbReference type="RefSeq" id="WP_015424310.1">
    <property type="nucleotide sequence ID" value="NC_020449.1"/>
</dbReference>
<dbReference type="Gene3D" id="2.60.40.10">
    <property type="entry name" value="Immunoglobulins"/>
    <property type="match status" value="2"/>
</dbReference>
<feature type="signal peptide" evidence="1">
    <location>
        <begin position="1"/>
        <end position="19"/>
    </location>
</feature>
<dbReference type="NCBIfam" id="TIGR04183">
    <property type="entry name" value="Por_Secre_tail"/>
    <property type="match status" value="1"/>
</dbReference>
<dbReference type="AlphaFoldDB" id="B0VGL3"/>
<dbReference type="Proteomes" id="UP000002019">
    <property type="component" value="Chromosome"/>
</dbReference>
<accession>B0VGL3</accession>
<feature type="chain" id="PRO_5002758204" description="FlgD Ig-like domain-containing protein" evidence="1">
    <location>
        <begin position="20"/>
        <end position="725"/>
    </location>
</feature>
<dbReference type="KEGG" id="caci:CLOAM0561"/>
<name>B0VGL3_CLOAI</name>
<proteinExistence type="predicted"/>
<evidence type="ECO:0008006" key="6">
    <source>
        <dbReference type="Google" id="ProtNLM"/>
    </source>
</evidence>
<evidence type="ECO:0000313" key="5">
    <source>
        <dbReference type="Proteomes" id="UP000002019"/>
    </source>
</evidence>
<evidence type="ECO:0000313" key="4">
    <source>
        <dbReference type="EMBL" id="CAO80450.1"/>
    </source>
</evidence>
<dbReference type="Gene3D" id="2.60.40.4070">
    <property type="match status" value="1"/>
</dbReference>
<evidence type="ECO:0000259" key="2">
    <source>
        <dbReference type="Pfam" id="PF08308"/>
    </source>
</evidence>